<feature type="chain" id="PRO_5013008894" evidence="1">
    <location>
        <begin position="18"/>
        <end position="155"/>
    </location>
</feature>
<organism evidence="2 3">
    <name type="scientific">Boseongicola aestuarii</name>
    <dbReference type="NCBI Taxonomy" id="1470561"/>
    <lineage>
        <taxon>Bacteria</taxon>
        <taxon>Pseudomonadati</taxon>
        <taxon>Pseudomonadota</taxon>
        <taxon>Alphaproteobacteria</taxon>
        <taxon>Rhodobacterales</taxon>
        <taxon>Paracoccaceae</taxon>
        <taxon>Boseongicola</taxon>
    </lineage>
</organism>
<evidence type="ECO:0000256" key="1">
    <source>
        <dbReference type="SAM" id="SignalP"/>
    </source>
</evidence>
<dbReference type="Proteomes" id="UP000201838">
    <property type="component" value="Unassembled WGS sequence"/>
</dbReference>
<name>A0A238IWK2_9RHOB</name>
<protein>
    <submittedName>
        <fullName evidence="2">Uncharacterized protein</fullName>
    </submittedName>
</protein>
<sequence>MTFSKSTALIASLLALAACGGGDSGSGLFGWLTQEEPVEMLNEVEFAVVRDQRPLVASVESLVIERLPGGIIVRATGLPPMQGWYDAQLVREANAAAGPGVLVYSFRARPPETPTRVSTQQSRELIVGTYLSDLELAGITSIRVLAAGNARTVGR</sequence>
<keyword evidence="3" id="KW-1185">Reference proteome</keyword>
<dbReference type="RefSeq" id="WP_093972070.1">
    <property type="nucleotide sequence ID" value="NZ_FXXQ01000001.1"/>
</dbReference>
<dbReference type="OrthoDB" id="7773807at2"/>
<dbReference type="PROSITE" id="PS51257">
    <property type="entry name" value="PROKAR_LIPOPROTEIN"/>
    <property type="match status" value="1"/>
</dbReference>
<feature type="signal peptide" evidence="1">
    <location>
        <begin position="1"/>
        <end position="17"/>
    </location>
</feature>
<dbReference type="EMBL" id="FXXQ01000001">
    <property type="protein sequence ID" value="SMX22064.1"/>
    <property type="molecule type" value="Genomic_DNA"/>
</dbReference>
<proteinExistence type="predicted"/>
<gene>
    <name evidence="2" type="ORF">BOA8489_00153</name>
</gene>
<evidence type="ECO:0000313" key="2">
    <source>
        <dbReference type="EMBL" id="SMX22064.1"/>
    </source>
</evidence>
<accession>A0A238IWK2</accession>
<dbReference type="AlphaFoldDB" id="A0A238IWK2"/>
<keyword evidence="1" id="KW-0732">Signal</keyword>
<reference evidence="2 3" key="1">
    <citation type="submission" date="2017-05" db="EMBL/GenBank/DDBJ databases">
        <authorList>
            <person name="Song R."/>
            <person name="Chenine A.L."/>
            <person name="Ruprecht R.M."/>
        </authorList>
    </citation>
    <scope>NUCLEOTIDE SEQUENCE [LARGE SCALE GENOMIC DNA]</scope>
    <source>
        <strain evidence="2 3">CECT 8489</strain>
    </source>
</reference>
<evidence type="ECO:0000313" key="3">
    <source>
        <dbReference type="Proteomes" id="UP000201838"/>
    </source>
</evidence>